<keyword evidence="1" id="KW-0472">Membrane</keyword>
<evidence type="ECO:0000256" key="1">
    <source>
        <dbReference type="SAM" id="Phobius"/>
    </source>
</evidence>
<accession>A0A931IYV8</accession>
<protein>
    <submittedName>
        <fullName evidence="2">Uncharacterized protein</fullName>
    </submittedName>
</protein>
<evidence type="ECO:0000313" key="3">
    <source>
        <dbReference type="Proteomes" id="UP000620139"/>
    </source>
</evidence>
<dbReference type="EMBL" id="JAEDAL010000009">
    <property type="protein sequence ID" value="MBH9554141.1"/>
    <property type="molecule type" value="Genomic_DNA"/>
</dbReference>
<dbReference type="RefSeq" id="WP_198101755.1">
    <property type="nucleotide sequence ID" value="NZ_JAEDAL010000009.1"/>
</dbReference>
<sequence>MNALIRGLFLGFAALTGLALVLVGLAVSALLMGVFALRRLVARLLGRPVPQRPARAQWRFHRGTGPQRRGFGPGDVVDAEVREISRSGEGG</sequence>
<keyword evidence="1" id="KW-1133">Transmembrane helix</keyword>
<proteinExistence type="predicted"/>
<keyword evidence="1" id="KW-0812">Transmembrane</keyword>
<name>A0A931IYV8_9BURK</name>
<dbReference type="Proteomes" id="UP000620139">
    <property type="component" value="Unassembled WGS sequence"/>
</dbReference>
<comment type="caution">
    <text evidence="2">The sequence shown here is derived from an EMBL/GenBank/DDBJ whole genome shotgun (WGS) entry which is preliminary data.</text>
</comment>
<evidence type="ECO:0000313" key="2">
    <source>
        <dbReference type="EMBL" id="MBH9554141.1"/>
    </source>
</evidence>
<keyword evidence="3" id="KW-1185">Reference proteome</keyword>
<feature type="transmembrane region" description="Helical" evidence="1">
    <location>
        <begin position="12"/>
        <end position="37"/>
    </location>
</feature>
<organism evidence="2 3">
    <name type="scientific">Inhella gelatinilytica</name>
    <dbReference type="NCBI Taxonomy" id="2795030"/>
    <lineage>
        <taxon>Bacteria</taxon>
        <taxon>Pseudomonadati</taxon>
        <taxon>Pseudomonadota</taxon>
        <taxon>Betaproteobacteria</taxon>
        <taxon>Burkholderiales</taxon>
        <taxon>Sphaerotilaceae</taxon>
        <taxon>Inhella</taxon>
    </lineage>
</organism>
<dbReference type="AlphaFoldDB" id="A0A931IYV8"/>
<reference evidence="2" key="1">
    <citation type="submission" date="2020-12" db="EMBL/GenBank/DDBJ databases">
        <title>The genome sequence of Inhella sp. 4Y17.</title>
        <authorList>
            <person name="Liu Y."/>
        </authorList>
    </citation>
    <scope>NUCLEOTIDE SEQUENCE</scope>
    <source>
        <strain evidence="2">4Y10</strain>
    </source>
</reference>
<gene>
    <name evidence="2" type="ORF">I7X43_14950</name>
</gene>